<feature type="domain" description="Retrotransposon Copia-like N-terminal" evidence="2">
    <location>
        <begin position="37"/>
        <end position="79"/>
    </location>
</feature>
<feature type="region of interest" description="Disordered" evidence="1">
    <location>
        <begin position="247"/>
        <end position="267"/>
    </location>
</feature>
<name>A0AAV2EWP2_9ROSI</name>
<dbReference type="AlphaFoldDB" id="A0AAV2EWP2"/>
<organism evidence="3 4">
    <name type="scientific">Linum trigynum</name>
    <dbReference type="NCBI Taxonomy" id="586398"/>
    <lineage>
        <taxon>Eukaryota</taxon>
        <taxon>Viridiplantae</taxon>
        <taxon>Streptophyta</taxon>
        <taxon>Embryophyta</taxon>
        <taxon>Tracheophyta</taxon>
        <taxon>Spermatophyta</taxon>
        <taxon>Magnoliopsida</taxon>
        <taxon>eudicotyledons</taxon>
        <taxon>Gunneridae</taxon>
        <taxon>Pentapetalae</taxon>
        <taxon>rosids</taxon>
        <taxon>fabids</taxon>
        <taxon>Malpighiales</taxon>
        <taxon>Linaceae</taxon>
        <taxon>Linum</taxon>
    </lineage>
</organism>
<dbReference type="PANTHER" id="PTHR37610:SF55">
    <property type="entry name" value="RETROTRANSPOSON COPIA-LIKE N-TERMINAL DOMAIN-CONTAINING PROTEIN"/>
    <property type="match status" value="1"/>
</dbReference>
<sequence length="267" mass="29475">MATHTTQDPGGGGGGSTQSTRDPPPPRPAIDPYYVNPNENLSQGIISVKLDGSNYHVWSRSMRIALKTKKKLGFINGTLPMSEATHPDYKARDQSNTNVMGWILNSLVDSIAEAVMDNETAQDLWKDLQERYGEADSIRLAHVRGYILTCKQGTASVTDYYNRLGVLWTKYLSFKSIPACECAATPLTTSCVTYAAVKESQEQDYTIEFITGLNDNFEMTKNQLLLMDPAPDLKSAYKYALKLERQMGKQSQKDNSGVDSVALAASQ</sequence>
<dbReference type="EMBL" id="OZ034818">
    <property type="protein sequence ID" value="CAL1390254.1"/>
    <property type="molecule type" value="Genomic_DNA"/>
</dbReference>
<dbReference type="InterPro" id="IPR029472">
    <property type="entry name" value="Copia-like_N"/>
</dbReference>
<proteinExistence type="predicted"/>
<dbReference type="PANTHER" id="PTHR37610">
    <property type="entry name" value="CCHC-TYPE DOMAIN-CONTAINING PROTEIN"/>
    <property type="match status" value="1"/>
</dbReference>
<reference evidence="3 4" key="1">
    <citation type="submission" date="2024-04" db="EMBL/GenBank/DDBJ databases">
        <authorList>
            <person name="Fracassetti M."/>
        </authorList>
    </citation>
    <scope>NUCLEOTIDE SEQUENCE [LARGE SCALE GENOMIC DNA]</scope>
</reference>
<keyword evidence="4" id="KW-1185">Reference proteome</keyword>
<accession>A0AAV2EWP2</accession>
<protein>
    <recommendedName>
        <fullName evidence="2">Retrotransposon Copia-like N-terminal domain-containing protein</fullName>
    </recommendedName>
</protein>
<feature type="compositionally biased region" description="Polar residues" evidence="1">
    <location>
        <begin position="248"/>
        <end position="258"/>
    </location>
</feature>
<evidence type="ECO:0000256" key="1">
    <source>
        <dbReference type="SAM" id="MobiDB-lite"/>
    </source>
</evidence>
<gene>
    <name evidence="3" type="ORF">LTRI10_LOCUS31052</name>
</gene>
<evidence type="ECO:0000313" key="3">
    <source>
        <dbReference type="EMBL" id="CAL1390254.1"/>
    </source>
</evidence>
<evidence type="ECO:0000259" key="2">
    <source>
        <dbReference type="Pfam" id="PF14244"/>
    </source>
</evidence>
<dbReference type="Proteomes" id="UP001497516">
    <property type="component" value="Chromosome 5"/>
</dbReference>
<feature type="region of interest" description="Disordered" evidence="1">
    <location>
        <begin position="1"/>
        <end position="31"/>
    </location>
</feature>
<dbReference type="Pfam" id="PF14244">
    <property type="entry name" value="Retrotran_gag_3"/>
    <property type="match status" value="1"/>
</dbReference>
<evidence type="ECO:0000313" key="4">
    <source>
        <dbReference type="Proteomes" id="UP001497516"/>
    </source>
</evidence>